<dbReference type="InterPro" id="IPR017437">
    <property type="entry name" value="ATP-NAD_kinase_PpnK-typ_C"/>
</dbReference>
<dbReference type="SUPFAM" id="SSF111331">
    <property type="entry name" value="NAD kinase/diacylglycerol kinase-like"/>
    <property type="match status" value="1"/>
</dbReference>
<dbReference type="InterPro" id="IPR017438">
    <property type="entry name" value="ATP-NAD_kinase_N"/>
</dbReference>
<accession>X1ECK0</accession>
<sequence length="181" mass="20332">DSLDAILSKKYSVEERTLLKLDFPGAKREDFNYALNEVSIEKAGSTMITIHTYVNGEFLNSYWADGLIISTPTGSTAYSLSVGGPIVIPGSNDIIVSPISPHNLTVRPLVIPDKDELTLRVEGRDEKYIASVDSRSIILSNKTEIRVKRAEFKIKVLKLEGHSYYSTLRNKLMWGVDKRNW</sequence>
<evidence type="ECO:0000313" key="1">
    <source>
        <dbReference type="EMBL" id="GAH30342.1"/>
    </source>
</evidence>
<dbReference type="GO" id="GO:0003951">
    <property type="term" value="F:NAD+ kinase activity"/>
    <property type="evidence" value="ECO:0007669"/>
    <property type="project" value="InterPro"/>
</dbReference>
<organism evidence="1">
    <name type="scientific">marine sediment metagenome</name>
    <dbReference type="NCBI Taxonomy" id="412755"/>
    <lineage>
        <taxon>unclassified sequences</taxon>
        <taxon>metagenomes</taxon>
        <taxon>ecological metagenomes</taxon>
    </lineage>
</organism>
<protein>
    <recommendedName>
        <fullName evidence="2">NAD(+) kinase</fullName>
    </recommendedName>
</protein>
<dbReference type="EMBL" id="BARU01002663">
    <property type="protein sequence ID" value="GAH30342.1"/>
    <property type="molecule type" value="Genomic_DNA"/>
</dbReference>
<dbReference type="Pfam" id="PF20143">
    <property type="entry name" value="NAD_kinase_C"/>
    <property type="match status" value="1"/>
</dbReference>
<comment type="caution">
    <text evidence="1">The sequence shown here is derived from an EMBL/GenBank/DDBJ whole genome shotgun (WGS) entry which is preliminary data.</text>
</comment>
<evidence type="ECO:0008006" key="2">
    <source>
        <dbReference type="Google" id="ProtNLM"/>
    </source>
</evidence>
<dbReference type="Gene3D" id="2.60.200.30">
    <property type="entry name" value="Probable inorganic polyphosphate/atp-NAD kinase, domain 2"/>
    <property type="match status" value="1"/>
</dbReference>
<dbReference type="GO" id="GO:0019674">
    <property type="term" value="P:NAD+ metabolic process"/>
    <property type="evidence" value="ECO:0007669"/>
    <property type="project" value="InterPro"/>
</dbReference>
<reference evidence="1" key="1">
    <citation type="journal article" date="2014" name="Front. Microbiol.">
        <title>High frequency of phylogenetically diverse reductive dehalogenase-homologous genes in deep subseafloor sedimentary metagenomes.</title>
        <authorList>
            <person name="Kawai M."/>
            <person name="Futagami T."/>
            <person name="Toyoda A."/>
            <person name="Takaki Y."/>
            <person name="Nishi S."/>
            <person name="Hori S."/>
            <person name="Arai W."/>
            <person name="Tsubouchi T."/>
            <person name="Morono Y."/>
            <person name="Uchiyama I."/>
            <person name="Ito T."/>
            <person name="Fujiyama A."/>
            <person name="Inagaki F."/>
            <person name="Takami H."/>
        </authorList>
    </citation>
    <scope>NUCLEOTIDE SEQUENCE</scope>
    <source>
        <strain evidence="1">Expedition CK06-06</strain>
    </source>
</reference>
<proteinExistence type="predicted"/>
<name>X1ECK0_9ZZZZ</name>
<feature type="non-terminal residue" evidence="1">
    <location>
        <position position="1"/>
    </location>
</feature>
<dbReference type="InterPro" id="IPR016064">
    <property type="entry name" value="NAD/diacylglycerol_kinase_sf"/>
</dbReference>
<dbReference type="PANTHER" id="PTHR20275:SF0">
    <property type="entry name" value="NAD KINASE"/>
    <property type="match status" value="1"/>
</dbReference>
<gene>
    <name evidence="1" type="ORF">S03H2_06176</name>
</gene>
<dbReference type="GO" id="GO:0006741">
    <property type="term" value="P:NADP+ biosynthetic process"/>
    <property type="evidence" value="ECO:0007669"/>
    <property type="project" value="TreeGrafter"/>
</dbReference>
<dbReference type="Gene3D" id="3.40.50.10330">
    <property type="entry name" value="Probable inorganic polyphosphate/atp-NAD kinase, domain 1"/>
    <property type="match status" value="1"/>
</dbReference>
<dbReference type="PANTHER" id="PTHR20275">
    <property type="entry name" value="NAD KINASE"/>
    <property type="match status" value="1"/>
</dbReference>
<dbReference type="AlphaFoldDB" id="X1ECK0"/>